<gene>
    <name evidence="2" type="ORF">PUR29_36460</name>
</gene>
<proteinExistence type="predicted"/>
<accession>A0ABV0A7K5</accession>
<feature type="compositionally biased region" description="Acidic residues" evidence="1">
    <location>
        <begin position="295"/>
        <end position="312"/>
    </location>
</feature>
<evidence type="ECO:0000256" key="1">
    <source>
        <dbReference type="SAM" id="MobiDB-lite"/>
    </source>
</evidence>
<name>A0ABV0A7K5_9HYPH</name>
<dbReference type="EMBL" id="JAQYXP010000009">
    <property type="protein sequence ID" value="MEN3238931.1"/>
    <property type="molecule type" value="Genomic_DNA"/>
</dbReference>
<comment type="caution">
    <text evidence="2">The sequence shown here is derived from an EMBL/GenBank/DDBJ whole genome shotgun (WGS) entry which is preliminary data.</text>
</comment>
<organism evidence="2 3">
    <name type="scientific">Methylobacterium ajmalii</name>
    <dbReference type="NCBI Taxonomy" id="2738439"/>
    <lineage>
        <taxon>Bacteria</taxon>
        <taxon>Pseudomonadati</taxon>
        <taxon>Pseudomonadota</taxon>
        <taxon>Alphaproteobacteria</taxon>
        <taxon>Hyphomicrobiales</taxon>
        <taxon>Methylobacteriaceae</taxon>
        <taxon>Methylobacterium</taxon>
    </lineage>
</organism>
<feature type="region of interest" description="Disordered" evidence="1">
    <location>
        <begin position="83"/>
        <end position="106"/>
    </location>
</feature>
<keyword evidence="3" id="KW-1185">Reference proteome</keyword>
<evidence type="ECO:0000313" key="3">
    <source>
        <dbReference type="Proteomes" id="UP001407347"/>
    </source>
</evidence>
<feature type="region of interest" description="Disordered" evidence="1">
    <location>
        <begin position="293"/>
        <end position="320"/>
    </location>
</feature>
<feature type="compositionally biased region" description="Polar residues" evidence="1">
    <location>
        <begin position="1"/>
        <end position="12"/>
    </location>
</feature>
<feature type="region of interest" description="Disordered" evidence="1">
    <location>
        <begin position="1"/>
        <end position="21"/>
    </location>
</feature>
<dbReference type="RefSeq" id="WP_346013879.1">
    <property type="nucleotide sequence ID" value="NZ_JAQYXP010000009.1"/>
</dbReference>
<protein>
    <submittedName>
        <fullName evidence="2">Uncharacterized protein</fullName>
    </submittedName>
</protein>
<evidence type="ECO:0000313" key="2">
    <source>
        <dbReference type="EMBL" id="MEN3238931.1"/>
    </source>
</evidence>
<dbReference type="Proteomes" id="UP001407347">
    <property type="component" value="Unassembled WGS sequence"/>
</dbReference>
<sequence length="320" mass="35372">MTASAAPTSSIKSAPKTPDPARRHYVSLAWRLRAALAEARATSTDPEALEDLAARFADARSMAARARAWGQRADRRARLAPARPVPAGRRRKRNMRAQPVTAREREIQVANGSVPDPYEPRRFTTVPMNRRVDLLAQERSTGRITEAQFTVGRMIQAVYERGSGARLGSPGFEPRPSRDQTVARELAMIYALEDANRVTRFTARLERAIGAIGVRFLRAILAEGHTFASYATARGKAGERGAAQIGAHFRFLLEGLTEAQHTARGPDRPTPRDVYREQADGLAARLARLHLAADADGEHEDDGTDERLEEEFREMLAEAD</sequence>
<reference evidence="2 3" key="1">
    <citation type="journal article" date="2023" name="PLoS ONE">
        <title>Complete genome assembly of Hawai'i environmental nontuberculous mycobacteria reveals unexpected co-isolation with methylobacteria.</title>
        <authorList>
            <person name="Hendrix J."/>
            <person name="Epperson L.E."/>
            <person name="Tong E.I."/>
            <person name="Chan Y.L."/>
            <person name="Hasan N.A."/>
            <person name="Dawrs S.N."/>
            <person name="Norton G.J."/>
            <person name="Virdi R."/>
            <person name="Crooks J.L."/>
            <person name="Chan E.D."/>
            <person name="Honda J.R."/>
            <person name="Strong M."/>
        </authorList>
    </citation>
    <scope>NUCLEOTIDE SEQUENCE [LARGE SCALE GENOMIC DNA]</scope>
    <source>
        <strain evidence="2 3">NJH_HI04-1</strain>
    </source>
</reference>